<dbReference type="SMART" id="SM00398">
    <property type="entry name" value="HMG"/>
    <property type="match status" value="1"/>
</dbReference>
<comment type="caution">
    <text evidence="6">The sequence shown here is derived from an EMBL/GenBank/DDBJ whole genome shotgun (WGS) entry which is preliminary data.</text>
</comment>
<evidence type="ECO:0000256" key="1">
    <source>
        <dbReference type="ARBA" id="ARBA00023125"/>
    </source>
</evidence>
<evidence type="ECO:0000256" key="2">
    <source>
        <dbReference type="ARBA" id="ARBA00023163"/>
    </source>
</evidence>
<feature type="region of interest" description="Disordered" evidence="4">
    <location>
        <begin position="198"/>
        <end position="224"/>
    </location>
</feature>
<dbReference type="STRING" id="1432141.A0A015L652"/>
<feature type="domain" description="HMG box" evidence="5">
    <location>
        <begin position="107"/>
        <end position="175"/>
    </location>
</feature>
<feature type="region of interest" description="Disordered" evidence="4">
    <location>
        <begin position="80"/>
        <end position="109"/>
    </location>
</feature>
<feature type="DNA-binding region" description="HMG box" evidence="3">
    <location>
        <begin position="107"/>
        <end position="175"/>
    </location>
</feature>
<dbReference type="InterPro" id="IPR050140">
    <property type="entry name" value="SRY-related_HMG-box_TF-like"/>
</dbReference>
<dbReference type="HOGENOM" id="CLU_657462_0_0_1"/>
<dbReference type="PROSITE" id="PS50118">
    <property type="entry name" value="HMG_BOX_2"/>
    <property type="match status" value="1"/>
</dbReference>
<dbReference type="PANTHER" id="PTHR10270">
    <property type="entry name" value="SOX TRANSCRIPTION FACTOR"/>
    <property type="match status" value="1"/>
</dbReference>
<dbReference type="GO" id="GO:0000978">
    <property type="term" value="F:RNA polymerase II cis-regulatory region sequence-specific DNA binding"/>
    <property type="evidence" value="ECO:0007669"/>
    <property type="project" value="TreeGrafter"/>
</dbReference>
<evidence type="ECO:0000313" key="7">
    <source>
        <dbReference type="Proteomes" id="UP000022910"/>
    </source>
</evidence>
<evidence type="ECO:0000259" key="5">
    <source>
        <dbReference type="PROSITE" id="PS50118"/>
    </source>
</evidence>
<keyword evidence="7" id="KW-1185">Reference proteome</keyword>
<proteinExistence type="predicted"/>
<dbReference type="GO" id="GO:0005634">
    <property type="term" value="C:nucleus"/>
    <property type="evidence" value="ECO:0007669"/>
    <property type="project" value="UniProtKB-UniRule"/>
</dbReference>
<dbReference type="InterPro" id="IPR036910">
    <property type="entry name" value="HMG_box_dom_sf"/>
</dbReference>
<evidence type="ECO:0000256" key="3">
    <source>
        <dbReference type="PROSITE-ProRule" id="PRU00267"/>
    </source>
</evidence>
<dbReference type="EMBL" id="JEMT01012548">
    <property type="protein sequence ID" value="EXX75114.1"/>
    <property type="molecule type" value="Genomic_DNA"/>
</dbReference>
<evidence type="ECO:0000313" key="6">
    <source>
        <dbReference type="EMBL" id="EXX75114.1"/>
    </source>
</evidence>
<dbReference type="PANTHER" id="PTHR10270:SF161">
    <property type="entry name" value="SEX-DETERMINING REGION Y PROTEIN"/>
    <property type="match status" value="1"/>
</dbReference>
<dbReference type="GO" id="GO:0030154">
    <property type="term" value="P:cell differentiation"/>
    <property type="evidence" value="ECO:0007669"/>
    <property type="project" value="TreeGrafter"/>
</dbReference>
<keyword evidence="2" id="KW-0804">Transcription</keyword>
<keyword evidence="1 3" id="KW-0238">DNA-binding</keyword>
<dbReference type="SMR" id="A0A015L652"/>
<dbReference type="OrthoDB" id="6247875at2759"/>
<sequence length="418" mass="47009">MDVEVKNKYCGYIMFNTSSTSSKGPGSRSNDLILNNYDASSFANCDSDLFPQTGPTNNSMAAGAAAIDDHNIKKEDNSFQIYDPSNNGGDNGKKLPGSSKMQPEKRPPRPPNAFILYRRAKQPAILAAHRNLTNAEISRFISSCWKSETDEERLAWERYADQKKLEHMQAYPNYVYRPNKNKGKNEKRRQARKNAVATFNSQDTTTTNNYEGGEAGPIRTKKNKGQNRLNNLVGRIEIPMNNKVNGIQNIQNIPIMTPPLSSPSTPTLMSNNNNNNNNNNSNIIYTTMHSMPFAEPEDIMNNPLTHHDLQLQQMRMQEAFLQIQQNNGLSSLSFSDLSPGSFHEETVDPLIFSFPPGDDFYPSHHSSFDSTTTNNSDINNINIQKINTSSCYPEFRDNAHGLADIFTGIHNFESTFQY</sequence>
<evidence type="ECO:0000256" key="4">
    <source>
        <dbReference type="SAM" id="MobiDB-lite"/>
    </source>
</evidence>
<dbReference type="InterPro" id="IPR009071">
    <property type="entry name" value="HMG_box_dom"/>
</dbReference>
<reference evidence="6 7" key="1">
    <citation type="submission" date="2014-02" db="EMBL/GenBank/DDBJ databases">
        <title>Single nucleus genome sequencing reveals high similarity among nuclei of an endomycorrhizal fungus.</title>
        <authorList>
            <person name="Lin K."/>
            <person name="Geurts R."/>
            <person name="Zhang Z."/>
            <person name="Limpens E."/>
            <person name="Saunders D.G."/>
            <person name="Mu D."/>
            <person name="Pang E."/>
            <person name="Cao H."/>
            <person name="Cha H."/>
            <person name="Lin T."/>
            <person name="Zhou Q."/>
            <person name="Shang Y."/>
            <person name="Li Y."/>
            <person name="Ivanov S."/>
            <person name="Sharma T."/>
            <person name="Velzen R.V."/>
            <person name="Ruijter N.D."/>
            <person name="Aanen D.K."/>
            <person name="Win J."/>
            <person name="Kamoun S."/>
            <person name="Bisseling T."/>
            <person name="Huang S."/>
        </authorList>
    </citation>
    <scope>NUCLEOTIDE SEQUENCE [LARGE SCALE GENOMIC DNA]</scope>
    <source>
        <strain evidence="7">DAOM197198w</strain>
    </source>
</reference>
<gene>
    <name evidence="6" type="ORF">RirG_044610</name>
</gene>
<dbReference type="Gene3D" id="1.10.30.10">
    <property type="entry name" value="High mobility group box domain"/>
    <property type="match status" value="1"/>
</dbReference>
<dbReference type="Proteomes" id="UP000022910">
    <property type="component" value="Unassembled WGS sequence"/>
</dbReference>
<feature type="compositionally biased region" description="Polar residues" evidence="4">
    <location>
        <begin position="198"/>
        <end position="210"/>
    </location>
</feature>
<dbReference type="CDD" id="cd01389">
    <property type="entry name" value="HMG-box_ROX1-like"/>
    <property type="match status" value="1"/>
</dbReference>
<dbReference type="AlphaFoldDB" id="A0A015L652"/>
<dbReference type="SUPFAM" id="SSF47095">
    <property type="entry name" value="HMG-box"/>
    <property type="match status" value="1"/>
</dbReference>
<organism evidence="6 7">
    <name type="scientific">Rhizophagus irregularis (strain DAOM 197198w)</name>
    <name type="common">Glomus intraradices</name>
    <dbReference type="NCBI Taxonomy" id="1432141"/>
    <lineage>
        <taxon>Eukaryota</taxon>
        <taxon>Fungi</taxon>
        <taxon>Fungi incertae sedis</taxon>
        <taxon>Mucoromycota</taxon>
        <taxon>Glomeromycotina</taxon>
        <taxon>Glomeromycetes</taxon>
        <taxon>Glomerales</taxon>
        <taxon>Glomeraceae</taxon>
        <taxon>Rhizophagus</taxon>
    </lineage>
</organism>
<accession>A0A015L652</accession>
<dbReference type="Pfam" id="PF00505">
    <property type="entry name" value="HMG_box"/>
    <property type="match status" value="1"/>
</dbReference>
<protein>
    <submittedName>
        <fullName evidence="6">Rox1p</fullName>
    </submittedName>
</protein>
<keyword evidence="3" id="KW-0539">Nucleus</keyword>
<dbReference type="GO" id="GO:0001228">
    <property type="term" value="F:DNA-binding transcription activator activity, RNA polymerase II-specific"/>
    <property type="evidence" value="ECO:0007669"/>
    <property type="project" value="TreeGrafter"/>
</dbReference>
<name>A0A015L652_RHIIW</name>